<organism evidence="2 3">
    <name type="scientific">Parafrankia irregularis</name>
    <dbReference type="NCBI Taxonomy" id="795642"/>
    <lineage>
        <taxon>Bacteria</taxon>
        <taxon>Bacillati</taxon>
        <taxon>Actinomycetota</taxon>
        <taxon>Actinomycetes</taxon>
        <taxon>Frankiales</taxon>
        <taxon>Frankiaceae</taxon>
        <taxon>Parafrankia</taxon>
    </lineage>
</organism>
<keyword evidence="3" id="KW-1185">Reference proteome</keyword>
<dbReference type="EMBL" id="FAOZ01000013">
    <property type="protein sequence ID" value="CUU57639.1"/>
    <property type="molecule type" value="Genomic_DNA"/>
</dbReference>
<dbReference type="Pfam" id="PF19328">
    <property type="entry name" value="DAP_DH_C"/>
    <property type="match status" value="1"/>
</dbReference>
<dbReference type="Proteomes" id="UP000198802">
    <property type="component" value="Unassembled WGS sequence"/>
</dbReference>
<reference evidence="3" key="1">
    <citation type="submission" date="2015-11" db="EMBL/GenBank/DDBJ databases">
        <authorList>
            <person name="Varghese N."/>
        </authorList>
    </citation>
    <scope>NUCLEOTIDE SEQUENCE [LARGE SCALE GENOMIC DNA]</scope>
    <source>
        <strain evidence="3">DSM 45899</strain>
    </source>
</reference>
<protein>
    <submittedName>
        <fullName evidence="2">4-hydroxy-tetrahydrodipicolinate reductase</fullName>
    </submittedName>
</protein>
<dbReference type="InterPro" id="IPR036291">
    <property type="entry name" value="NAD(P)-bd_dom_sf"/>
</dbReference>
<dbReference type="AlphaFoldDB" id="A0A0S4QPR7"/>
<sequence length="355" mass="37687">MTYRVIQWTTGTVAREAVAGILGHADLELVGAWAHSEHKDGQDVGELCGLGPLGVTATRDKEALLATPADCVCFTVGRNWVEDPSETFGDLLRILRSGKNVVNLWWPTLVYPKAQDDDLYKELEQACLDGGSSIVTVGMDPGYGTAGLALSALALAREVSSVHMYQFMNNAYWEGEGITKFFGFGQRDAARSPILAPGVTTRYHATTLHLLADAIGVTIEEIVEDHTLSYADEAFDVASGHIPAGTIGGVRYRVKGLVGGVAKVVVEHVEKLRENDFAELGFAGDGYRAVVEGLPGITLDLKISSPAGYSGDPVAVASAMSVVNAVPRVCAAEPGVLSLLDLPPFPSRNPAAPRL</sequence>
<dbReference type="CDD" id="cd24146">
    <property type="entry name" value="nat-AmDH_N_like"/>
    <property type="match status" value="1"/>
</dbReference>
<gene>
    <name evidence="2" type="ORF">Ga0074812_113137</name>
</gene>
<proteinExistence type="predicted"/>
<name>A0A0S4QPR7_9ACTN</name>
<feature type="domain" description="2,4-diaminopentanoate dehydrogenase C-terminal" evidence="1">
    <location>
        <begin position="207"/>
        <end position="343"/>
    </location>
</feature>
<dbReference type="RefSeq" id="WP_091279406.1">
    <property type="nucleotide sequence ID" value="NZ_FAOZ01000013.1"/>
</dbReference>
<dbReference type="SUPFAM" id="SSF51735">
    <property type="entry name" value="NAD(P)-binding Rossmann-fold domains"/>
    <property type="match status" value="1"/>
</dbReference>
<evidence type="ECO:0000259" key="1">
    <source>
        <dbReference type="Pfam" id="PF19328"/>
    </source>
</evidence>
<evidence type="ECO:0000313" key="2">
    <source>
        <dbReference type="EMBL" id="CUU57639.1"/>
    </source>
</evidence>
<dbReference type="Gene3D" id="3.40.50.720">
    <property type="entry name" value="NAD(P)-binding Rossmann-like Domain"/>
    <property type="match status" value="1"/>
</dbReference>
<accession>A0A0S4QPR7</accession>
<dbReference type="InterPro" id="IPR045760">
    <property type="entry name" value="DAP_DH_C"/>
</dbReference>
<evidence type="ECO:0000313" key="3">
    <source>
        <dbReference type="Proteomes" id="UP000198802"/>
    </source>
</evidence>